<evidence type="ECO:0000313" key="2">
    <source>
        <dbReference type="Proteomes" id="UP000308197"/>
    </source>
</evidence>
<gene>
    <name evidence="1" type="ORF">K466DRAFT_506641</name>
</gene>
<dbReference type="Proteomes" id="UP000308197">
    <property type="component" value="Unassembled WGS sequence"/>
</dbReference>
<dbReference type="EMBL" id="ML212300">
    <property type="protein sequence ID" value="TFK78840.1"/>
    <property type="molecule type" value="Genomic_DNA"/>
</dbReference>
<protein>
    <submittedName>
        <fullName evidence="1">Uncharacterized protein</fullName>
    </submittedName>
</protein>
<dbReference type="InParanoid" id="A0A5C3NS90"/>
<feature type="non-terminal residue" evidence="1">
    <location>
        <position position="1"/>
    </location>
</feature>
<evidence type="ECO:0000313" key="1">
    <source>
        <dbReference type="EMBL" id="TFK78840.1"/>
    </source>
</evidence>
<proteinExistence type="predicted"/>
<reference evidence="1 2" key="1">
    <citation type="journal article" date="2019" name="Nat. Ecol. Evol.">
        <title>Megaphylogeny resolves global patterns of mushroom evolution.</title>
        <authorList>
            <person name="Varga T."/>
            <person name="Krizsan K."/>
            <person name="Foldi C."/>
            <person name="Dima B."/>
            <person name="Sanchez-Garcia M."/>
            <person name="Sanchez-Ramirez S."/>
            <person name="Szollosi G.J."/>
            <person name="Szarkandi J.G."/>
            <person name="Papp V."/>
            <person name="Albert L."/>
            <person name="Andreopoulos W."/>
            <person name="Angelini C."/>
            <person name="Antonin V."/>
            <person name="Barry K.W."/>
            <person name="Bougher N.L."/>
            <person name="Buchanan P."/>
            <person name="Buyck B."/>
            <person name="Bense V."/>
            <person name="Catcheside P."/>
            <person name="Chovatia M."/>
            <person name="Cooper J."/>
            <person name="Damon W."/>
            <person name="Desjardin D."/>
            <person name="Finy P."/>
            <person name="Geml J."/>
            <person name="Haridas S."/>
            <person name="Hughes K."/>
            <person name="Justo A."/>
            <person name="Karasinski D."/>
            <person name="Kautmanova I."/>
            <person name="Kiss B."/>
            <person name="Kocsube S."/>
            <person name="Kotiranta H."/>
            <person name="LaButti K.M."/>
            <person name="Lechner B.E."/>
            <person name="Liimatainen K."/>
            <person name="Lipzen A."/>
            <person name="Lukacs Z."/>
            <person name="Mihaltcheva S."/>
            <person name="Morgado L.N."/>
            <person name="Niskanen T."/>
            <person name="Noordeloos M.E."/>
            <person name="Ohm R.A."/>
            <person name="Ortiz-Santana B."/>
            <person name="Ovrebo C."/>
            <person name="Racz N."/>
            <person name="Riley R."/>
            <person name="Savchenko A."/>
            <person name="Shiryaev A."/>
            <person name="Soop K."/>
            <person name="Spirin V."/>
            <person name="Szebenyi C."/>
            <person name="Tomsovsky M."/>
            <person name="Tulloss R.E."/>
            <person name="Uehling J."/>
            <person name="Grigoriev I.V."/>
            <person name="Vagvolgyi C."/>
            <person name="Papp T."/>
            <person name="Martin F.M."/>
            <person name="Miettinen O."/>
            <person name="Hibbett D.S."/>
            <person name="Nagy L.G."/>
        </authorList>
    </citation>
    <scope>NUCLEOTIDE SEQUENCE [LARGE SCALE GENOMIC DNA]</scope>
    <source>
        <strain evidence="1 2">HHB13444</strain>
    </source>
</reference>
<name>A0A5C3NS90_9APHY</name>
<dbReference type="AlphaFoldDB" id="A0A5C3NS90"/>
<accession>A0A5C3NS90</accession>
<sequence length="64" mass="7200">SGFRKQHRTCNHAYVLLVLIPKARSTNRNLSAVFLDLVDAFPSVNQCLFWVQLGASSRQDTPVI</sequence>
<organism evidence="1 2">
    <name type="scientific">Polyporus arcularius HHB13444</name>
    <dbReference type="NCBI Taxonomy" id="1314778"/>
    <lineage>
        <taxon>Eukaryota</taxon>
        <taxon>Fungi</taxon>
        <taxon>Dikarya</taxon>
        <taxon>Basidiomycota</taxon>
        <taxon>Agaricomycotina</taxon>
        <taxon>Agaricomycetes</taxon>
        <taxon>Polyporales</taxon>
        <taxon>Polyporaceae</taxon>
        <taxon>Polyporus</taxon>
    </lineage>
</organism>
<keyword evidence="2" id="KW-1185">Reference proteome</keyword>